<evidence type="ECO:0000313" key="15">
    <source>
        <dbReference type="EMBL" id="ARZ67343.1"/>
    </source>
</evidence>
<dbReference type="InterPro" id="IPR031157">
    <property type="entry name" value="G_TR_CS"/>
</dbReference>
<reference evidence="15 16" key="1">
    <citation type="submission" date="2017-06" db="EMBL/GenBank/DDBJ databases">
        <title>Streptomyces albireticuli Genome sequencing and assembly.</title>
        <authorList>
            <person name="Wang Y."/>
            <person name="Du B."/>
            <person name="Ding Y."/>
            <person name="Liu H."/>
            <person name="Hou Q."/>
            <person name="Liu K."/>
            <person name="Yao L."/>
            <person name="Wang C."/>
        </authorList>
    </citation>
    <scope>NUCLEOTIDE SEQUENCE [LARGE SCALE GENOMIC DNA]</scope>
    <source>
        <strain evidence="15 16">MDJK11</strain>
    </source>
</reference>
<dbReference type="InterPro" id="IPR054696">
    <property type="entry name" value="GTP-eEF1A_C"/>
</dbReference>
<feature type="active site" description="Phosphoserine intermediate" evidence="13">
    <location>
        <position position="544"/>
    </location>
</feature>
<comment type="similarity">
    <text evidence="12">Belongs to the TRAFAC class translation factor GTPase superfamily. Classic translation factor GTPase family. CysN/NodQ subfamily.</text>
</comment>
<feature type="domain" description="Tr-type G" evidence="14">
    <location>
        <begin position="22"/>
        <end position="237"/>
    </location>
</feature>
<dbReference type="AlphaFoldDB" id="A0A1Z2KZ71"/>
<comment type="similarity">
    <text evidence="4">In the N-terminal section; belongs to the TRAFAC class translation factor GTPase superfamily. Classic translation factor GTPase family. CysN/NodQ subfamily.</text>
</comment>
<dbReference type="InterPro" id="IPR011779">
    <property type="entry name" value="SO4_adenylTrfase_lsu"/>
</dbReference>
<dbReference type="Gene3D" id="3.40.50.300">
    <property type="entry name" value="P-loop containing nucleotide triphosphate hydrolases"/>
    <property type="match status" value="2"/>
</dbReference>
<evidence type="ECO:0000256" key="8">
    <source>
        <dbReference type="ARBA" id="ARBA00022840"/>
    </source>
</evidence>
<dbReference type="GO" id="GO:0070814">
    <property type="term" value="P:hydrogen sulfide biosynthetic process"/>
    <property type="evidence" value="ECO:0007669"/>
    <property type="project" value="UniProtKB-UniRule"/>
</dbReference>
<dbReference type="Pfam" id="PF01583">
    <property type="entry name" value="APS_kinase"/>
    <property type="match status" value="1"/>
</dbReference>
<dbReference type="CDD" id="cd03695">
    <property type="entry name" value="CysN_NodQ_II"/>
    <property type="match status" value="1"/>
</dbReference>
<dbReference type="InterPro" id="IPR041757">
    <property type="entry name" value="CysN_GTP-bd"/>
</dbReference>
<keyword evidence="5 12" id="KW-0808">Transferase</keyword>
<dbReference type="GO" id="GO:0005525">
    <property type="term" value="F:GTP binding"/>
    <property type="evidence" value="ECO:0007669"/>
    <property type="project" value="UniProtKB-UniRule"/>
</dbReference>
<dbReference type="SUPFAM" id="SSF52540">
    <property type="entry name" value="P-loop containing nucleoside triphosphate hydrolases"/>
    <property type="match status" value="2"/>
</dbReference>
<dbReference type="NCBIfam" id="NF004035">
    <property type="entry name" value="PRK05506.1"/>
    <property type="match status" value="1"/>
</dbReference>
<evidence type="ECO:0000256" key="13">
    <source>
        <dbReference type="HAMAP-Rule" id="MF_00065"/>
    </source>
</evidence>
<dbReference type="InterPro" id="IPR059117">
    <property type="entry name" value="APS_kinase_dom"/>
</dbReference>
<dbReference type="InterPro" id="IPR027417">
    <property type="entry name" value="P-loop_NTPase"/>
</dbReference>
<evidence type="ECO:0000256" key="5">
    <source>
        <dbReference type="ARBA" id="ARBA00022679"/>
    </source>
</evidence>
<dbReference type="PRINTS" id="PR00315">
    <property type="entry name" value="ELONGATNFCT"/>
</dbReference>
<dbReference type="Pfam" id="PF00009">
    <property type="entry name" value="GTP_EFTU"/>
    <property type="match status" value="1"/>
</dbReference>
<dbReference type="SUPFAM" id="SSF50465">
    <property type="entry name" value="EF-Tu/eEF-1alpha/eIF2-gamma C-terminal domain"/>
    <property type="match status" value="1"/>
</dbReference>
<dbReference type="EC" id="2.7.1.25" evidence="13"/>
<dbReference type="HAMAP" id="MF_00065">
    <property type="entry name" value="Adenylyl_sulf_kinase"/>
    <property type="match status" value="1"/>
</dbReference>
<evidence type="ECO:0000256" key="10">
    <source>
        <dbReference type="ARBA" id="ARBA00023268"/>
    </source>
</evidence>
<evidence type="ECO:0000256" key="2">
    <source>
        <dbReference type="ARBA" id="ARBA00002357"/>
    </source>
</evidence>
<evidence type="ECO:0000256" key="1">
    <source>
        <dbReference type="ARBA" id="ARBA00001823"/>
    </source>
</evidence>
<dbReference type="InterPro" id="IPR009001">
    <property type="entry name" value="Transl_elong_EF1A/Init_IF2_C"/>
</dbReference>
<sequence length="635" mass="68325">MATPTSAALGDIEEYLRGHEHKDLLRLITCGSVDDGKSTLIGRLLYESHLVFEDQLAALEADSARSGTRGGDLDLALLVDGLAAEREQGITIDVAYRFFTTDKRKFIVADTPGHEQYTRNMVTGASTADLAVILVDARKGVLTQTRRHSYLVSLLGIRSVVLAVNKLDLVGYDQDVFARICREYREFAGELGLTDVTCVPTSALNGDNIVDRSPHTPWYTGPTLMGHLETVVPAGGETAAAEGPFRMPVQYVNRPDSDFRGFSGTIAGGTVRPGDPVRVLPAGTTSTVGRVVGWDRDLDEAVTGQAVTLTLTDEIDASRGDLLCAAGAPAAVADRFAAHLVWMAETPLVPGRPYLVKSGTRTVGATVARIDHVVDVNTLERRPGTELGLNAIGHCELVLDQPIAHDPYDGNRHTGGFIVIDRLTRTTVGAGMLRAPLRPAGDLHWQAVDVGKAERAARNGHRPCVVWLTGLSGSGKSTIANLLEKRLHALGKRTYLLDGDNVRHGLCRDLGFGEADRAENIRRVAEVAALMVDAGLITIVSFISPFRAERDFARGRVAADEFCEVHVDTPLAVAEARDPKGLYRLARAGEIRDFTGIDSPYEAPARPDVRIDTTTGTPEEAVEVLVGKLGEMGVL</sequence>
<evidence type="ECO:0000256" key="6">
    <source>
        <dbReference type="ARBA" id="ARBA00022695"/>
    </source>
</evidence>
<dbReference type="InterPro" id="IPR009000">
    <property type="entry name" value="Transl_B-barrel_sf"/>
</dbReference>
<keyword evidence="7 12" id="KW-0547">Nucleotide-binding</keyword>
<comment type="similarity">
    <text evidence="13">Belongs to the APS kinase family.</text>
</comment>
<evidence type="ECO:0000259" key="14">
    <source>
        <dbReference type="PROSITE" id="PS51722"/>
    </source>
</evidence>
<comment type="catalytic activity">
    <reaction evidence="11 12">
        <text>sulfate + ATP + H(+) = adenosine 5'-phosphosulfate + diphosphate</text>
        <dbReference type="Rhea" id="RHEA:18133"/>
        <dbReference type="ChEBI" id="CHEBI:15378"/>
        <dbReference type="ChEBI" id="CHEBI:16189"/>
        <dbReference type="ChEBI" id="CHEBI:30616"/>
        <dbReference type="ChEBI" id="CHEBI:33019"/>
        <dbReference type="ChEBI" id="CHEBI:58243"/>
        <dbReference type="EC" id="2.7.7.4"/>
    </reaction>
</comment>
<evidence type="ECO:0000256" key="4">
    <source>
        <dbReference type="ARBA" id="ARBA00007237"/>
    </source>
</evidence>
<dbReference type="RefSeq" id="WP_087925812.1">
    <property type="nucleotide sequence ID" value="NZ_CP021744.1"/>
</dbReference>
<dbReference type="FunFam" id="3.40.50.300:FF:000119">
    <property type="entry name" value="Sulfate adenylyltransferase subunit 1"/>
    <property type="match status" value="1"/>
</dbReference>
<dbReference type="UniPathway" id="UPA00140">
    <property type="reaction ID" value="UER00204"/>
</dbReference>
<comment type="function">
    <text evidence="13">Catalyzes the synthesis of activated sulfate.</text>
</comment>
<dbReference type="InterPro" id="IPR044138">
    <property type="entry name" value="CysN_II"/>
</dbReference>
<dbReference type="Pfam" id="PF22594">
    <property type="entry name" value="GTP-eEF1A_C"/>
    <property type="match status" value="1"/>
</dbReference>
<dbReference type="Proteomes" id="UP000195755">
    <property type="component" value="Chromosome"/>
</dbReference>
<evidence type="ECO:0000256" key="12">
    <source>
        <dbReference type="HAMAP-Rule" id="MF_00062"/>
    </source>
</evidence>
<dbReference type="OrthoDB" id="9804504at2"/>
<dbReference type="NCBIfam" id="NF003013">
    <property type="entry name" value="PRK03846.1"/>
    <property type="match status" value="1"/>
</dbReference>
<gene>
    <name evidence="15" type="primary">cysNC</name>
    <name evidence="13" type="synonym">cysC</name>
    <name evidence="12" type="synonym">cysN</name>
    <name evidence="15" type="ORF">SMD11_1682</name>
</gene>
<dbReference type="InterPro" id="IPR050100">
    <property type="entry name" value="TRAFAC_GTPase_members"/>
</dbReference>
<dbReference type="NCBIfam" id="TIGR00455">
    <property type="entry name" value="apsK"/>
    <property type="match status" value="1"/>
</dbReference>
<comment type="caution">
    <text evidence="12">Lacks conserved residue(s) required for the propagation of feature annotation.</text>
</comment>
<dbReference type="KEGG" id="salj:SMD11_1682"/>
<dbReference type="InterPro" id="IPR044139">
    <property type="entry name" value="CysN_NoDQ_III"/>
</dbReference>
<dbReference type="EC" id="2.7.7.4" evidence="12"/>
<feature type="binding site" evidence="12">
    <location>
        <begin position="31"/>
        <end position="38"/>
    </location>
    <ligand>
        <name>GTP</name>
        <dbReference type="ChEBI" id="CHEBI:37565"/>
    </ligand>
</feature>
<dbReference type="PROSITE" id="PS51722">
    <property type="entry name" value="G_TR_2"/>
    <property type="match status" value="1"/>
</dbReference>
<dbReference type="NCBIfam" id="TIGR02034">
    <property type="entry name" value="CysN"/>
    <property type="match status" value="1"/>
</dbReference>
<evidence type="ECO:0000256" key="11">
    <source>
        <dbReference type="ARBA" id="ARBA00049370"/>
    </source>
</evidence>
<comment type="similarity">
    <text evidence="3">In the C-terminal section; belongs to the APS kinase family.</text>
</comment>
<feature type="binding site" evidence="12">
    <location>
        <begin position="110"/>
        <end position="114"/>
    </location>
    <ligand>
        <name>GTP</name>
        <dbReference type="ChEBI" id="CHEBI:37565"/>
    </ligand>
</feature>
<dbReference type="Gene3D" id="2.40.30.10">
    <property type="entry name" value="Translation factors"/>
    <property type="match status" value="2"/>
</dbReference>
<dbReference type="NCBIfam" id="NF003478">
    <property type="entry name" value="PRK05124.1"/>
    <property type="match status" value="1"/>
</dbReference>
<keyword evidence="10" id="KW-0511">Multifunctional enzyme</keyword>
<keyword evidence="13" id="KW-0418">Kinase</keyword>
<comment type="function">
    <text evidence="2">APS kinase catalyzes the synthesis of activated sulfate.</text>
</comment>
<comment type="function">
    <text evidence="12">With CysD forms the ATP sulfurylase (ATPS) that catalyzes the adenylation of sulfate producing adenosine 5'-phosphosulfate (APS) and diphosphate, the first enzymatic step in sulfur assimilation pathway. APS synthesis involves the formation of a high-energy phosphoric-sulfuric acid anhydride bond driven by GTP hydrolysis by CysN coupled to ATP hydrolysis by CysD.</text>
</comment>
<keyword evidence="8 12" id="KW-0067">ATP-binding</keyword>
<comment type="catalytic activity">
    <reaction evidence="1 13">
        <text>adenosine 5'-phosphosulfate + ATP = 3'-phosphoadenylyl sulfate + ADP + H(+)</text>
        <dbReference type="Rhea" id="RHEA:24152"/>
        <dbReference type="ChEBI" id="CHEBI:15378"/>
        <dbReference type="ChEBI" id="CHEBI:30616"/>
        <dbReference type="ChEBI" id="CHEBI:58243"/>
        <dbReference type="ChEBI" id="CHEBI:58339"/>
        <dbReference type="ChEBI" id="CHEBI:456216"/>
        <dbReference type="EC" id="2.7.1.25"/>
    </reaction>
</comment>
<evidence type="ECO:0000313" key="16">
    <source>
        <dbReference type="Proteomes" id="UP000195755"/>
    </source>
</evidence>
<dbReference type="EMBL" id="CP021744">
    <property type="protein sequence ID" value="ARZ67343.1"/>
    <property type="molecule type" value="Genomic_DNA"/>
</dbReference>
<dbReference type="CDD" id="cd04166">
    <property type="entry name" value="CysN_ATPS"/>
    <property type="match status" value="1"/>
</dbReference>
<dbReference type="InterPro" id="IPR000795">
    <property type="entry name" value="T_Tr_GTP-bd_dom"/>
</dbReference>
<evidence type="ECO:0000256" key="9">
    <source>
        <dbReference type="ARBA" id="ARBA00023134"/>
    </source>
</evidence>
<keyword evidence="13" id="KW-0597">Phosphoprotein</keyword>
<comment type="subunit">
    <text evidence="12">Heterodimer composed of CysD, the smaller subunit, and CysN.</text>
</comment>
<dbReference type="GO" id="GO:0005524">
    <property type="term" value="F:ATP binding"/>
    <property type="evidence" value="ECO:0007669"/>
    <property type="project" value="UniProtKB-UniRule"/>
</dbReference>
<dbReference type="GO" id="GO:0000103">
    <property type="term" value="P:sulfate assimilation"/>
    <property type="evidence" value="ECO:0007669"/>
    <property type="project" value="UniProtKB-UniRule"/>
</dbReference>
<dbReference type="GO" id="GO:0004020">
    <property type="term" value="F:adenylylsulfate kinase activity"/>
    <property type="evidence" value="ECO:0007669"/>
    <property type="project" value="UniProtKB-UniRule"/>
</dbReference>
<name>A0A1Z2KZ71_9ACTN</name>
<dbReference type="CDD" id="cd02027">
    <property type="entry name" value="APSK"/>
    <property type="match status" value="1"/>
</dbReference>
<protein>
    <recommendedName>
        <fullName evidence="12 13">Multifunctional fusion protein</fullName>
    </recommendedName>
    <domain>
        <recommendedName>
            <fullName evidence="12">Sulfate adenylyltransferase subunit 1</fullName>
            <ecNumber evidence="12">2.7.7.4</ecNumber>
        </recommendedName>
        <alternativeName>
            <fullName evidence="12">ATP-sulfurylase large subunit</fullName>
        </alternativeName>
        <alternativeName>
            <fullName evidence="12">Sulfate adenylate transferase</fullName>
            <shortName evidence="12">SAT</shortName>
        </alternativeName>
    </domain>
    <domain>
        <recommendedName>
            <fullName evidence="13">Adenylyl-sulfate kinase</fullName>
            <ecNumber evidence="13">2.7.1.25</ecNumber>
        </recommendedName>
        <alternativeName>
            <fullName evidence="13">APS kinase</fullName>
        </alternativeName>
        <alternativeName>
            <fullName evidence="13">ATP adenosine-5'-phosphosulfate 3'-phosphotransferase</fullName>
        </alternativeName>
        <alternativeName>
            <fullName evidence="13">Adenosine-5'-phosphosulfate kinase</fullName>
        </alternativeName>
    </domain>
</protein>
<dbReference type="CDD" id="cd04095">
    <property type="entry name" value="CysN_NoDQ_III"/>
    <property type="match status" value="1"/>
</dbReference>
<dbReference type="PROSITE" id="PS00301">
    <property type="entry name" value="G_TR_1"/>
    <property type="match status" value="1"/>
</dbReference>
<feature type="binding site" evidence="13">
    <location>
        <begin position="470"/>
        <end position="477"/>
    </location>
    <ligand>
        <name>ATP</name>
        <dbReference type="ChEBI" id="CHEBI:30616"/>
    </ligand>
</feature>
<accession>A0A1Z2KZ71</accession>
<organism evidence="15 16">
    <name type="scientific">Streptomyces albireticuli</name>
    <dbReference type="NCBI Taxonomy" id="1940"/>
    <lineage>
        <taxon>Bacteria</taxon>
        <taxon>Bacillati</taxon>
        <taxon>Actinomycetota</taxon>
        <taxon>Actinomycetes</taxon>
        <taxon>Kitasatosporales</taxon>
        <taxon>Streptomycetaceae</taxon>
        <taxon>Streptomyces</taxon>
    </lineage>
</organism>
<keyword evidence="9 12" id="KW-0342">GTP-binding</keyword>
<proteinExistence type="inferred from homology"/>
<dbReference type="PANTHER" id="PTHR23115">
    <property type="entry name" value="TRANSLATION FACTOR"/>
    <property type="match status" value="1"/>
</dbReference>
<dbReference type="GO" id="GO:0004781">
    <property type="term" value="F:sulfate adenylyltransferase (ATP) activity"/>
    <property type="evidence" value="ECO:0007669"/>
    <property type="project" value="UniProtKB-UniRule"/>
</dbReference>
<keyword evidence="6 12" id="KW-0548">Nucleotidyltransferase</keyword>
<comment type="pathway">
    <text evidence="12">Sulfur metabolism; hydrogen sulfide biosynthesis; sulfite from sulfate: step 1/3.</text>
</comment>
<comment type="pathway">
    <text evidence="13">Sulfur metabolism; hydrogen sulfide biosynthesis; sulfite from sulfate: step 2/3.</text>
</comment>
<dbReference type="GO" id="GO:0003924">
    <property type="term" value="F:GTPase activity"/>
    <property type="evidence" value="ECO:0007669"/>
    <property type="project" value="InterPro"/>
</dbReference>
<evidence type="ECO:0000256" key="7">
    <source>
        <dbReference type="ARBA" id="ARBA00022741"/>
    </source>
</evidence>
<dbReference type="SUPFAM" id="SSF50447">
    <property type="entry name" value="Translation proteins"/>
    <property type="match status" value="1"/>
</dbReference>
<dbReference type="HAMAP" id="MF_00062">
    <property type="entry name" value="Sulf_adenylyltr_sub1"/>
    <property type="match status" value="1"/>
</dbReference>
<dbReference type="InterPro" id="IPR002891">
    <property type="entry name" value="APS"/>
</dbReference>
<evidence type="ECO:0000256" key="3">
    <source>
        <dbReference type="ARBA" id="ARBA00005438"/>
    </source>
</evidence>